<name>A0ABV2IVY1_9HYPH</name>
<dbReference type="Proteomes" id="UP001549047">
    <property type="component" value="Unassembled WGS sequence"/>
</dbReference>
<protein>
    <submittedName>
        <fullName evidence="6">3',5'-cyclic AMP phosphodiesterase CpdA</fullName>
    </submittedName>
</protein>
<evidence type="ECO:0000256" key="1">
    <source>
        <dbReference type="ARBA" id="ARBA00022723"/>
    </source>
</evidence>
<keyword evidence="2" id="KW-0378">Hydrolase</keyword>
<comment type="similarity">
    <text evidence="4">Belongs to the cyclic nucleotide phosphodiesterase class-III family.</text>
</comment>
<keyword evidence="1" id="KW-0479">Metal-binding</keyword>
<evidence type="ECO:0000313" key="6">
    <source>
        <dbReference type="EMBL" id="MET3611945.1"/>
    </source>
</evidence>
<keyword evidence="7" id="KW-1185">Reference proteome</keyword>
<gene>
    <name evidence="6" type="ORF">ABID16_000250</name>
</gene>
<dbReference type="InterPro" id="IPR029052">
    <property type="entry name" value="Metallo-depent_PP-like"/>
</dbReference>
<dbReference type="Pfam" id="PF00149">
    <property type="entry name" value="Metallophos"/>
    <property type="match status" value="1"/>
</dbReference>
<dbReference type="Gene3D" id="3.60.21.10">
    <property type="match status" value="1"/>
</dbReference>
<dbReference type="PANTHER" id="PTHR42988">
    <property type="entry name" value="PHOSPHOHYDROLASE"/>
    <property type="match status" value="1"/>
</dbReference>
<evidence type="ECO:0000256" key="4">
    <source>
        <dbReference type="ARBA" id="ARBA00025742"/>
    </source>
</evidence>
<proteinExistence type="inferred from homology"/>
<dbReference type="RefSeq" id="WP_354554472.1">
    <property type="nucleotide sequence ID" value="NZ_JBEPMB010000001.1"/>
</dbReference>
<accession>A0ABV2IVY1</accession>
<evidence type="ECO:0000256" key="3">
    <source>
        <dbReference type="ARBA" id="ARBA00023004"/>
    </source>
</evidence>
<dbReference type="InterPro" id="IPR004843">
    <property type="entry name" value="Calcineurin-like_PHP"/>
</dbReference>
<evidence type="ECO:0000313" key="7">
    <source>
        <dbReference type="Proteomes" id="UP001549047"/>
    </source>
</evidence>
<sequence>MFRLAHISDIHLGPLPDVPIRDLLSKRITGYVNWHRNRRKHLFGNTLELLLEHMQTHAPDHVAVTGDLVNLATETEIRNAAVWLSGVGKPLDVSVVPGNHDAYVPGAAGRAAAAWNDYMVGDADVPSQARQFPYVRRRGQVAIVGCSTAVATPPFSANGYFSGGQARRTLDLLRLLGDEGFARVVLIHHPPIRGAAANHKRMVGIRRFAAVMHEAGAELVLHGHTHLNTRYTLAGRDGPVPVICIASASQSPGGKKPPAGFNLFDIDGEPGRWSIRHKRYALNDDARTFSLSLDEVL</sequence>
<dbReference type="CDD" id="cd00838">
    <property type="entry name" value="MPP_superfamily"/>
    <property type="match status" value="1"/>
</dbReference>
<dbReference type="EMBL" id="JBEPMB010000001">
    <property type="protein sequence ID" value="MET3611945.1"/>
    <property type="molecule type" value="Genomic_DNA"/>
</dbReference>
<dbReference type="SUPFAM" id="SSF56300">
    <property type="entry name" value="Metallo-dependent phosphatases"/>
    <property type="match status" value="1"/>
</dbReference>
<feature type="domain" description="Calcineurin-like phosphoesterase" evidence="5">
    <location>
        <begin position="2"/>
        <end position="226"/>
    </location>
</feature>
<evidence type="ECO:0000259" key="5">
    <source>
        <dbReference type="Pfam" id="PF00149"/>
    </source>
</evidence>
<dbReference type="InterPro" id="IPR050884">
    <property type="entry name" value="CNP_phosphodiesterase-III"/>
</dbReference>
<keyword evidence="3" id="KW-0408">Iron</keyword>
<organism evidence="6 7">
    <name type="scientific">Rhizobium aquaticum</name>
    <dbReference type="NCBI Taxonomy" id="1549636"/>
    <lineage>
        <taxon>Bacteria</taxon>
        <taxon>Pseudomonadati</taxon>
        <taxon>Pseudomonadota</taxon>
        <taxon>Alphaproteobacteria</taxon>
        <taxon>Hyphomicrobiales</taxon>
        <taxon>Rhizobiaceae</taxon>
        <taxon>Rhizobium/Agrobacterium group</taxon>
        <taxon>Rhizobium</taxon>
    </lineage>
</organism>
<dbReference type="PANTHER" id="PTHR42988:SF2">
    <property type="entry name" value="CYCLIC NUCLEOTIDE PHOSPHODIESTERASE CBUA0032-RELATED"/>
    <property type="match status" value="1"/>
</dbReference>
<reference evidence="6 7" key="1">
    <citation type="submission" date="2024-06" db="EMBL/GenBank/DDBJ databases">
        <title>Genomic Encyclopedia of Type Strains, Phase IV (KMG-IV): sequencing the most valuable type-strain genomes for metagenomic binning, comparative biology and taxonomic classification.</title>
        <authorList>
            <person name="Goeker M."/>
        </authorList>
    </citation>
    <scope>NUCLEOTIDE SEQUENCE [LARGE SCALE GENOMIC DNA]</scope>
    <source>
        <strain evidence="6 7">DSM 29780</strain>
    </source>
</reference>
<comment type="caution">
    <text evidence="6">The sequence shown here is derived from an EMBL/GenBank/DDBJ whole genome shotgun (WGS) entry which is preliminary data.</text>
</comment>
<evidence type="ECO:0000256" key="2">
    <source>
        <dbReference type="ARBA" id="ARBA00022801"/>
    </source>
</evidence>